<dbReference type="Gene3D" id="3.30.420.40">
    <property type="match status" value="2"/>
</dbReference>
<dbReference type="Pfam" id="PF00370">
    <property type="entry name" value="FGGY_N"/>
    <property type="match status" value="1"/>
</dbReference>
<dbReference type="STRING" id="1202772.A0A1V9ZTN3"/>
<organism evidence="5 6">
    <name type="scientific">Achlya hypogyna</name>
    <name type="common">Oomycete</name>
    <name type="synonym">Protoachlya hypogyna</name>
    <dbReference type="NCBI Taxonomy" id="1202772"/>
    <lineage>
        <taxon>Eukaryota</taxon>
        <taxon>Sar</taxon>
        <taxon>Stramenopiles</taxon>
        <taxon>Oomycota</taxon>
        <taxon>Saprolegniomycetes</taxon>
        <taxon>Saprolegniales</taxon>
        <taxon>Achlyaceae</taxon>
        <taxon>Achlya</taxon>
    </lineage>
</organism>
<dbReference type="Proteomes" id="UP000243579">
    <property type="component" value="Unassembled WGS sequence"/>
</dbReference>
<dbReference type="InterPro" id="IPR018484">
    <property type="entry name" value="FGGY_N"/>
</dbReference>
<dbReference type="SUPFAM" id="SSF53067">
    <property type="entry name" value="Actin-like ATPase domain"/>
    <property type="match status" value="2"/>
</dbReference>
<proteinExistence type="inferred from homology"/>
<dbReference type="GO" id="GO:0050277">
    <property type="term" value="F:sedoheptulokinase activity"/>
    <property type="evidence" value="ECO:0007669"/>
    <property type="project" value="TreeGrafter"/>
</dbReference>
<comment type="caution">
    <text evidence="5">The sequence shown here is derived from an EMBL/GenBank/DDBJ whole genome shotgun (WGS) entry which is preliminary data.</text>
</comment>
<sequence length="469" mass="48783">MADTVLGVDVGTTAIKCCLTDDSANVVGKSSAAIAKASGSVVAVRDVLVALQTALRELVLDSINVRAIALCGQMHGIVWWSAEDVATGLASVFTSGDLEQMPWSNLVTWQDTRCSPIFLDSLNARRQAIGSGSTPSPLATGYGLATYAYVLEHTPEMVQGFDTCGTIMDLVAFMLAGHTSPLQAAIGATNAYSWGGFDTATATWDPATLKACSIPHGMLPAVRDGVNGVTSPAAAAHFGLPSGVPVFVPMGDHPCSIAALLQSIAVDAASALFVNIGTSAQLAFVLTDDSMRLPTTGSFEVRPFFGSQRVAVVAALTGGNVFANFVATCASWTQSLLGSDSALAMDDVYARVIAAAKRDTTLTCRPTLLGERTPGLETGTLANMTLSNWTLGDMSAAVAKGIVTNLFDLLPAAARREIEHRCAVGSGNALVRNELLQYFVEKTVGKPVLLAPASDASVGAAIVVWRQLQ</sequence>
<accession>A0A1V9ZTN3</accession>
<keyword evidence="6" id="KW-1185">Reference proteome</keyword>
<protein>
    <submittedName>
        <fullName evidence="5">Sedoheptulokinase-like protein</fullName>
    </submittedName>
</protein>
<dbReference type="AlphaFoldDB" id="A0A1V9ZTN3"/>
<reference evidence="5 6" key="1">
    <citation type="journal article" date="2014" name="Genome Biol. Evol.">
        <title>The secreted proteins of Achlya hypogyna and Thraustotheca clavata identify the ancestral oomycete secretome and reveal gene acquisitions by horizontal gene transfer.</title>
        <authorList>
            <person name="Misner I."/>
            <person name="Blouin N."/>
            <person name="Leonard G."/>
            <person name="Richards T.A."/>
            <person name="Lane C.E."/>
        </authorList>
    </citation>
    <scope>NUCLEOTIDE SEQUENCE [LARGE SCALE GENOMIC DNA]</scope>
    <source>
        <strain evidence="5 6">ATCC 48635</strain>
    </source>
</reference>
<evidence type="ECO:0000313" key="5">
    <source>
        <dbReference type="EMBL" id="OQS01392.1"/>
    </source>
</evidence>
<comment type="similarity">
    <text evidence="1">Belongs to the FGGY kinase family.</text>
</comment>
<name>A0A1V9ZTN3_ACHHY</name>
<evidence type="ECO:0000256" key="3">
    <source>
        <dbReference type="ARBA" id="ARBA00022777"/>
    </source>
</evidence>
<evidence type="ECO:0000256" key="2">
    <source>
        <dbReference type="ARBA" id="ARBA00022679"/>
    </source>
</evidence>
<gene>
    <name evidence="5" type="ORF">ACHHYP_01059</name>
</gene>
<feature type="domain" description="Carbohydrate kinase FGGY N-terminal" evidence="4">
    <location>
        <begin position="5"/>
        <end position="253"/>
    </location>
</feature>
<dbReference type="GO" id="GO:0006071">
    <property type="term" value="P:glycerol metabolic process"/>
    <property type="evidence" value="ECO:0007669"/>
    <property type="project" value="TreeGrafter"/>
</dbReference>
<keyword evidence="3 5" id="KW-0418">Kinase</keyword>
<dbReference type="OrthoDB" id="10264182at2759"/>
<dbReference type="PANTHER" id="PTHR10196">
    <property type="entry name" value="SUGAR KINASE"/>
    <property type="match status" value="1"/>
</dbReference>
<dbReference type="InterPro" id="IPR043129">
    <property type="entry name" value="ATPase_NBD"/>
</dbReference>
<evidence type="ECO:0000256" key="1">
    <source>
        <dbReference type="ARBA" id="ARBA00009156"/>
    </source>
</evidence>
<keyword evidence="2" id="KW-0808">Transferase</keyword>
<evidence type="ECO:0000313" key="6">
    <source>
        <dbReference type="Proteomes" id="UP000243579"/>
    </source>
</evidence>
<dbReference type="EMBL" id="JNBR01000008">
    <property type="protein sequence ID" value="OQS01392.1"/>
    <property type="molecule type" value="Genomic_DNA"/>
</dbReference>
<dbReference type="PANTHER" id="PTHR10196:SF67">
    <property type="entry name" value="SEDOHEPTULOKINASE"/>
    <property type="match status" value="1"/>
</dbReference>
<dbReference type="CDD" id="cd07777">
    <property type="entry name" value="ASKHA_NBD_FGGY_SHK"/>
    <property type="match status" value="1"/>
</dbReference>
<dbReference type="GO" id="GO:0005829">
    <property type="term" value="C:cytosol"/>
    <property type="evidence" value="ECO:0007669"/>
    <property type="project" value="TreeGrafter"/>
</dbReference>
<evidence type="ECO:0000259" key="4">
    <source>
        <dbReference type="Pfam" id="PF00370"/>
    </source>
</evidence>